<dbReference type="InterPro" id="IPR036271">
    <property type="entry name" value="Tet_transcr_reg_TetR-rel_C_sf"/>
</dbReference>
<organism evidence="8 9">
    <name type="scientific">Ramlibacter albus</name>
    <dbReference type="NCBI Taxonomy" id="2079448"/>
    <lineage>
        <taxon>Bacteria</taxon>
        <taxon>Pseudomonadati</taxon>
        <taxon>Pseudomonadota</taxon>
        <taxon>Betaproteobacteria</taxon>
        <taxon>Burkholderiales</taxon>
        <taxon>Comamonadaceae</taxon>
        <taxon>Ramlibacter</taxon>
    </lineage>
</organism>
<evidence type="ECO:0000256" key="3">
    <source>
        <dbReference type="ARBA" id="ARBA00023054"/>
    </source>
</evidence>
<dbReference type="AlphaFoldDB" id="A0A923M2R6"/>
<comment type="caution">
    <text evidence="8">The sequence shown here is derived from an EMBL/GenBank/DDBJ whole genome shotgun (WGS) entry which is preliminary data.</text>
</comment>
<dbReference type="InterPro" id="IPR009057">
    <property type="entry name" value="Homeodomain-like_sf"/>
</dbReference>
<evidence type="ECO:0000256" key="4">
    <source>
        <dbReference type="ARBA" id="ARBA00023125"/>
    </source>
</evidence>
<dbReference type="EMBL" id="JACORU010000001">
    <property type="protein sequence ID" value="MBC5762825.1"/>
    <property type="molecule type" value="Genomic_DNA"/>
</dbReference>
<dbReference type="InterPro" id="IPR050109">
    <property type="entry name" value="HTH-type_TetR-like_transc_reg"/>
</dbReference>
<keyword evidence="5" id="KW-0804">Transcription</keyword>
<dbReference type="InterPro" id="IPR001647">
    <property type="entry name" value="HTH_TetR"/>
</dbReference>
<keyword evidence="9" id="KW-1185">Reference proteome</keyword>
<evidence type="ECO:0000259" key="7">
    <source>
        <dbReference type="PROSITE" id="PS50977"/>
    </source>
</evidence>
<sequence length="232" mass="25502">MTDPSDSLRRQEILKRAARLFRRSGFERTTVRQIAAALEITSGSVFYYFESKEELLVAIMEDGIRDVHAAVAEGLAAKRGVAEKLLAMARCHLTALLGSNLDSLMVLLYEWRSLSPAAMKRVLASRNRYEDLWDRELAAAAARGWVDSDTVLVRQTVLGALNWAGQWYRAGSRFGIDALAHRMFAILMPRVHEQLDQGARSVPTGSSLPAALAQSGASPPIFGIQPTGAFSK</sequence>
<dbReference type="PANTHER" id="PTHR30055">
    <property type="entry name" value="HTH-TYPE TRANSCRIPTIONAL REGULATOR RUTR"/>
    <property type="match status" value="1"/>
</dbReference>
<dbReference type="InterPro" id="IPR023772">
    <property type="entry name" value="DNA-bd_HTH_TetR-type_CS"/>
</dbReference>
<dbReference type="Gene3D" id="1.10.357.10">
    <property type="entry name" value="Tetracycline Repressor, domain 2"/>
    <property type="match status" value="1"/>
</dbReference>
<dbReference type="PRINTS" id="PR00455">
    <property type="entry name" value="HTHTETR"/>
</dbReference>
<keyword evidence="2" id="KW-0805">Transcription regulation</keyword>
<reference evidence="8" key="1">
    <citation type="submission" date="2020-08" db="EMBL/GenBank/DDBJ databases">
        <title>Ramlibacter sp. GTP1 16S ribosomal RNA gene genome sequencing and assembly.</title>
        <authorList>
            <person name="Kang M."/>
        </authorList>
    </citation>
    <scope>NUCLEOTIDE SEQUENCE</scope>
    <source>
        <strain evidence="8">GTP1</strain>
    </source>
</reference>
<accession>A0A923M2R6</accession>
<dbReference type="Pfam" id="PF00440">
    <property type="entry name" value="TetR_N"/>
    <property type="match status" value="1"/>
</dbReference>
<evidence type="ECO:0000256" key="5">
    <source>
        <dbReference type="ARBA" id="ARBA00023163"/>
    </source>
</evidence>
<dbReference type="SUPFAM" id="SSF46689">
    <property type="entry name" value="Homeodomain-like"/>
    <property type="match status" value="1"/>
</dbReference>
<keyword evidence="4 6" id="KW-0238">DNA-binding</keyword>
<proteinExistence type="predicted"/>
<gene>
    <name evidence="8" type="ORF">H8R02_00050</name>
</gene>
<feature type="domain" description="HTH tetR-type" evidence="7">
    <location>
        <begin position="7"/>
        <end position="67"/>
    </location>
</feature>
<feature type="DNA-binding region" description="H-T-H motif" evidence="6">
    <location>
        <begin position="30"/>
        <end position="49"/>
    </location>
</feature>
<dbReference type="SUPFAM" id="SSF48498">
    <property type="entry name" value="Tetracyclin repressor-like, C-terminal domain"/>
    <property type="match status" value="1"/>
</dbReference>
<dbReference type="PANTHER" id="PTHR30055:SF183">
    <property type="entry name" value="NUCLEOID OCCLUSION FACTOR SLMA"/>
    <property type="match status" value="1"/>
</dbReference>
<dbReference type="Pfam" id="PF17932">
    <property type="entry name" value="TetR_C_24"/>
    <property type="match status" value="1"/>
</dbReference>
<evidence type="ECO:0000256" key="2">
    <source>
        <dbReference type="ARBA" id="ARBA00023015"/>
    </source>
</evidence>
<dbReference type="GO" id="GO:0000976">
    <property type="term" value="F:transcription cis-regulatory region binding"/>
    <property type="evidence" value="ECO:0007669"/>
    <property type="project" value="TreeGrafter"/>
</dbReference>
<evidence type="ECO:0000256" key="1">
    <source>
        <dbReference type="ARBA" id="ARBA00022491"/>
    </source>
</evidence>
<keyword evidence="1" id="KW-0678">Repressor</keyword>
<evidence type="ECO:0000313" key="9">
    <source>
        <dbReference type="Proteomes" id="UP000596827"/>
    </source>
</evidence>
<dbReference type="InterPro" id="IPR041490">
    <property type="entry name" value="KstR2_TetR_C"/>
</dbReference>
<name>A0A923M2R6_9BURK</name>
<dbReference type="Proteomes" id="UP000596827">
    <property type="component" value="Unassembled WGS sequence"/>
</dbReference>
<evidence type="ECO:0000313" key="8">
    <source>
        <dbReference type="EMBL" id="MBC5762825.1"/>
    </source>
</evidence>
<keyword evidence="3" id="KW-0175">Coiled coil</keyword>
<dbReference type="RefSeq" id="WP_187079312.1">
    <property type="nucleotide sequence ID" value="NZ_JACORU010000001.1"/>
</dbReference>
<dbReference type="GO" id="GO:0003700">
    <property type="term" value="F:DNA-binding transcription factor activity"/>
    <property type="evidence" value="ECO:0007669"/>
    <property type="project" value="TreeGrafter"/>
</dbReference>
<evidence type="ECO:0000256" key="6">
    <source>
        <dbReference type="PROSITE-ProRule" id="PRU00335"/>
    </source>
</evidence>
<dbReference type="PROSITE" id="PS01081">
    <property type="entry name" value="HTH_TETR_1"/>
    <property type="match status" value="1"/>
</dbReference>
<dbReference type="PROSITE" id="PS50977">
    <property type="entry name" value="HTH_TETR_2"/>
    <property type="match status" value="1"/>
</dbReference>
<protein>
    <submittedName>
        <fullName evidence="8">TetR/AcrR family transcriptional regulator</fullName>
    </submittedName>
</protein>